<feature type="compositionally biased region" description="Acidic residues" evidence="1">
    <location>
        <begin position="275"/>
        <end position="303"/>
    </location>
</feature>
<dbReference type="OrthoDB" id="16955at2759"/>
<proteinExistence type="predicted"/>
<name>A0A2R5G5S1_9STRA</name>
<feature type="compositionally biased region" description="Basic and acidic residues" evidence="1">
    <location>
        <begin position="396"/>
        <end position="405"/>
    </location>
</feature>
<evidence type="ECO:0000313" key="3">
    <source>
        <dbReference type="Proteomes" id="UP000241890"/>
    </source>
</evidence>
<dbReference type="EMBL" id="BEYU01000016">
    <property type="protein sequence ID" value="GBG25885.1"/>
    <property type="molecule type" value="Genomic_DNA"/>
</dbReference>
<dbReference type="GO" id="GO:0005634">
    <property type="term" value="C:nucleus"/>
    <property type="evidence" value="ECO:0007669"/>
    <property type="project" value="TreeGrafter"/>
</dbReference>
<feature type="compositionally biased region" description="Polar residues" evidence="1">
    <location>
        <begin position="255"/>
        <end position="267"/>
    </location>
</feature>
<dbReference type="AlphaFoldDB" id="A0A2R5G5S1"/>
<evidence type="ECO:0000313" key="2">
    <source>
        <dbReference type="EMBL" id="GBG25885.1"/>
    </source>
</evidence>
<keyword evidence="3" id="KW-1185">Reference proteome</keyword>
<dbReference type="InParanoid" id="A0A2R5G5S1"/>
<dbReference type="InterPro" id="IPR008614">
    <property type="entry name" value="FIBP"/>
</dbReference>
<organism evidence="2 3">
    <name type="scientific">Hondaea fermentalgiana</name>
    <dbReference type="NCBI Taxonomy" id="2315210"/>
    <lineage>
        <taxon>Eukaryota</taxon>
        <taxon>Sar</taxon>
        <taxon>Stramenopiles</taxon>
        <taxon>Bigyra</taxon>
        <taxon>Labyrinthulomycetes</taxon>
        <taxon>Thraustochytrida</taxon>
        <taxon>Thraustochytriidae</taxon>
        <taxon>Hondaea</taxon>
    </lineage>
</organism>
<dbReference type="Proteomes" id="UP000241890">
    <property type="component" value="Unassembled WGS sequence"/>
</dbReference>
<comment type="caution">
    <text evidence="2">The sequence shown here is derived from an EMBL/GenBank/DDBJ whole genome shotgun (WGS) entry which is preliminary data.</text>
</comment>
<gene>
    <name evidence="2" type="ORF">FCC1311_021042</name>
</gene>
<evidence type="ECO:0000256" key="1">
    <source>
        <dbReference type="SAM" id="MobiDB-lite"/>
    </source>
</evidence>
<feature type="region of interest" description="Disordered" evidence="1">
    <location>
        <begin position="255"/>
        <end position="417"/>
    </location>
</feature>
<accession>A0A2R5G5S1</accession>
<sequence length="516" mass="58277">MLQEAVDSSKVVFHVAQTEPVAVNLAVFDLWLFGLREDWVVYFRRTKLGSEPDPDERQLLLLLYRDSVDQYRLYELLEERLYQPQLLRRQMLVQLSPRVQQYIVRRYYEFNDNVYRELLGRKLSTRARKDLDEVAENAGVLLPSCRRQFDNLRRIYMTLDERNFEGNVMATIADVYLIPLSLAERYTCIVFLLYNRFHPLSTRKRTHFLSLADLEYCAALMLIHWVAETPSAGVTPAFVHASFTGRQYFENPSLSAAASTHGTQTSERVARGDDDGGMDEDDKDDDDDDVDDGAGGNDDEGDGDEKIPNDAGENASAQNVGTGGGTAGTASIRQQQQQQQRGRRRRWRQQQQQEENSATDLAMANHEEEDDGVHGAGTLPETGDNEESGESAASEDESKSPRAEMTESAPQKVQPSLRKFRQKGLCKAWVKSLVNIGAGLAQAKELHDLFEDISQQLCEPLQNGPELSLAGVRLLLDATNKVFTQLKLHSHEWAIYMNAMAPMCLRVYSQSSRLSS</sequence>
<feature type="compositionally biased region" description="Low complexity" evidence="1">
    <location>
        <begin position="328"/>
        <end position="340"/>
    </location>
</feature>
<dbReference type="PANTHER" id="PTHR13223:SF2">
    <property type="entry name" value="ACIDIC FIBROBLAST GROWTH FACTOR INTRACELLULAR-BINDING PROTEIN"/>
    <property type="match status" value="1"/>
</dbReference>
<protein>
    <submittedName>
        <fullName evidence="2">Acidic fibroblast growth factor intracellular-binding protein</fullName>
    </submittedName>
</protein>
<feature type="compositionally biased region" description="Acidic residues" evidence="1">
    <location>
        <begin position="383"/>
        <end position="395"/>
    </location>
</feature>
<reference evidence="2 3" key="1">
    <citation type="submission" date="2017-12" db="EMBL/GenBank/DDBJ databases">
        <title>Sequencing, de novo assembly and annotation of complete genome of a new Thraustochytrid species, strain FCC1311.</title>
        <authorList>
            <person name="Sedici K."/>
            <person name="Godart F."/>
            <person name="Aiese Cigliano R."/>
            <person name="Sanseverino W."/>
            <person name="Barakat M."/>
            <person name="Ortet P."/>
            <person name="Marechal E."/>
            <person name="Cagnac O."/>
            <person name="Amato A."/>
        </authorList>
    </citation>
    <scope>NUCLEOTIDE SEQUENCE [LARGE SCALE GENOMIC DNA]</scope>
</reference>
<dbReference type="PANTHER" id="PTHR13223">
    <property type="entry name" value="ACIDIC FIBROBLAST GROWTH FACTOR INTRACELLULAR BINDING PROTEIN"/>
    <property type="match status" value="1"/>
</dbReference>
<dbReference type="Pfam" id="PF05427">
    <property type="entry name" value="FIBP"/>
    <property type="match status" value="2"/>
</dbReference>